<evidence type="ECO:0000256" key="1">
    <source>
        <dbReference type="ARBA" id="ARBA00022754"/>
    </source>
</evidence>
<dbReference type="PANTHER" id="PTHR23239">
    <property type="entry name" value="INTERMEDIATE FILAMENT"/>
    <property type="match status" value="1"/>
</dbReference>
<sequence>MVSLSLQNHTLEDTLADTQNRYGLQMNQLNMQLQQLEAQLGDLRAQAERQRAEYQALLNLKDKLEEEIATYHHLLEGDEGDAQGDRVEFSLDQALRAAPPPPPQTLKKVVIINQEIVDGEVVSQEEMEVAPPNGPADEEEEGTWSPPEQEVTSD</sequence>
<dbReference type="AlphaFoldDB" id="A0A9Q1IQM4"/>
<dbReference type="Proteomes" id="UP001152622">
    <property type="component" value="Chromosome 9"/>
</dbReference>
<dbReference type="EMBL" id="JAINUF010000009">
    <property type="protein sequence ID" value="KAJ8349626.1"/>
    <property type="molecule type" value="Genomic_DNA"/>
</dbReference>
<protein>
    <recommendedName>
        <fullName evidence="6">IF rod domain-containing protein</fullName>
    </recommendedName>
</protein>
<evidence type="ECO:0000256" key="2">
    <source>
        <dbReference type="ARBA" id="ARBA00023054"/>
    </source>
</evidence>
<evidence type="ECO:0000256" key="4">
    <source>
        <dbReference type="SAM" id="Coils"/>
    </source>
</evidence>
<organism evidence="7 8">
    <name type="scientific">Synaphobranchus kaupii</name>
    <name type="common">Kaup's arrowtooth eel</name>
    <dbReference type="NCBI Taxonomy" id="118154"/>
    <lineage>
        <taxon>Eukaryota</taxon>
        <taxon>Metazoa</taxon>
        <taxon>Chordata</taxon>
        <taxon>Craniata</taxon>
        <taxon>Vertebrata</taxon>
        <taxon>Euteleostomi</taxon>
        <taxon>Actinopterygii</taxon>
        <taxon>Neopterygii</taxon>
        <taxon>Teleostei</taxon>
        <taxon>Anguilliformes</taxon>
        <taxon>Synaphobranchidae</taxon>
        <taxon>Synaphobranchus</taxon>
    </lineage>
</organism>
<dbReference type="Pfam" id="PF00038">
    <property type="entry name" value="Filament"/>
    <property type="match status" value="1"/>
</dbReference>
<evidence type="ECO:0000313" key="7">
    <source>
        <dbReference type="EMBL" id="KAJ8349626.1"/>
    </source>
</evidence>
<dbReference type="GO" id="GO:0005882">
    <property type="term" value="C:intermediate filament"/>
    <property type="evidence" value="ECO:0007669"/>
    <property type="project" value="UniProtKB-KW"/>
</dbReference>
<comment type="similarity">
    <text evidence="3">Belongs to the intermediate filament family.</text>
</comment>
<feature type="region of interest" description="Disordered" evidence="5">
    <location>
        <begin position="121"/>
        <end position="154"/>
    </location>
</feature>
<reference evidence="7" key="1">
    <citation type="journal article" date="2023" name="Science">
        <title>Genome structures resolve the early diversification of teleost fishes.</title>
        <authorList>
            <person name="Parey E."/>
            <person name="Louis A."/>
            <person name="Montfort J."/>
            <person name="Bouchez O."/>
            <person name="Roques C."/>
            <person name="Iampietro C."/>
            <person name="Lluch J."/>
            <person name="Castinel A."/>
            <person name="Donnadieu C."/>
            <person name="Desvignes T."/>
            <person name="Floi Bucao C."/>
            <person name="Jouanno E."/>
            <person name="Wen M."/>
            <person name="Mejri S."/>
            <person name="Dirks R."/>
            <person name="Jansen H."/>
            <person name="Henkel C."/>
            <person name="Chen W.J."/>
            <person name="Zahm M."/>
            <person name="Cabau C."/>
            <person name="Klopp C."/>
            <person name="Thompson A.W."/>
            <person name="Robinson-Rechavi M."/>
            <person name="Braasch I."/>
            <person name="Lecointre G."/>
            <person name="Bobe J."/>
            <person name="Postlethwait J.H."/>
            <person name="Berthelot C."/>
            <person name="Roest Crollius H."/>
            <person name="Guiguen Y."/>
        </authorList>
    </citation>
    <scope>NUCLEOTIDE SEQUENCE</scope>
    <source>
        <strain evidence="7">WJC10195</strain>
    </source>
</reference>
<proteinExistence type="inferred from homology"/>
<dbReference type="InterPro" id="IPR018039">
    <property type="entry name" value="IF_conserved"/>
</dbReference>
<dbReference type="OrthoDB" id="9805741at2759"/>
<evidence type="ECO:0000313" key="8">
    <source>
        <dbReference type="Proteomes" id="UP001152622"/>
    </source>
</evidence>
<keyword evidence="1 3" id="KW-0403">Intermediate filament</keyword>
<dbReference type="PROSITE" id="PS51842">
    <property type="entry name" value="IF_ROD_2"/>
    <property type="match status" value="1"/>
</dbReference>
<dbReference type="FunFam" id="1.20.5.170:FF:000002">
    <property type="entry name" value="Type I keratin KA11"/>
    <property type="match status" value="1"/>
</dbReference>
<feature type="coiled-coil region" evidence="4">
    <location>
        <begin position="19"/>
        <end position="67"/>
    </location>
</feature>
<keyword evidence="8" id="KW-1185">Reference proteome</keyword>
<dbReference type="PANTHER" id="PTHR23239:SF358">
    <property type="entry name" value="KERATIN, TYPE I CYTOSKELETAL 18"/>
    <property type="match status" value="1"/>
</dbReference>
<keyword evidence="2 4" id="KW-0175">Coiled coil</keyword>
<accession>A0A9Q1IQM4</accession>
<dbReference type="SUPFAM" id="SSF64593">
    <property type="entry name" value="Intermediate filament protein, coiled coil region"/>
    <property type="match status" value="1"/>
</dbReference>
<name>A0A9Q1IQM4_SYNKA</name>
<dbReference type="InterPro" id="IPR002957">
    <property type="entry name" value="Keratin_I"/>
</dbReference>
<gene>
    <name evidence="7" type="ORF">SKAU_G00247560</name>
</gene>
<dbReference type="Gene3D" id="1.20.5.170">
    <property type="match status" value="1"/>
</dbReference>
<evidence type="ECO:0000259" key="6">
    <source>
        <dbReference type="PROSITE" id="PS51842"/>
    </source>
</evidence>
<evidence type="ECO:0000256" key="5">
    <source>
        <dbReference type="SAM" id="MobiDB-lite"/>
    </source>
</evidence>
<dbReference type="GO" id="GO:0005198">
    <property type="term" value="F:structural molecule activity"/>
    <property type="evidence" value="ECO:0007669"/>
    <property type="project" value="InterPro"/>
</dbReference>
<comment type="caution">
    <text evidence="7">The sequence shown here is derived from an EMBL/GenBank/DDBJ whole genome shotgun (WGS) entry which is preliminary data.</text>
</comment>
<evidence type="ECO:0000256" key="3">
    <source>
        <dbReference type="RuleBase" id="RU000685"/>
    </source>
</evidence>
<feature type="domain" description="IF rod" evidence="6">
    <location>
        <begin position="1"/>
        <end position="82"/>
    </location>
</feature>
<dbReference type="InterPro" id="IPR039008">
    <property type="entry name" value="IF_rod_dom"/>
</dbReference>
<dbReference type="PROSITE" id="PS00226">
    <property type="entry name" value="IF_ROD_1"/>
    <property type="match status" value="1"/>
</dbReference>